<feature type="transmembrane region" description="Helical" evidence="7">
    <location>
        <begin position="256"/>
        <end position="276"/>
    </location>
</feature>
<feature type="domain" description="Major facilitator superfamily (MFS) profile" evidence="8">
    <location>
        <begin position="19"/>
        <end position="400"/>
    </location>
</feature>
<dbReference type="PATRIC" id="fig|1423.173.peg.4658"/>
<evidence type="ECO:0000256" key="3">
    <source>
        <dbReference type="ARBA" id="ARBA00022475"/>
    </source>
</evidence>
<comment type="caution">
    <text evidence="9">The sequence shown here is derived from an EMBL/GenBank/DDBJ whole genome shotgun (WGS) entry which is preliminary data.</text>
</comment>
<feature type="transmembrane region" description="Helical" evidence="7">
    <location>
        <begin position="173"/>
        <end position="191"/>
    </location>
</feature>
<dbReference type="InterPro" id="IPR011701">
    <property type="entry name" value="MFS"/>
</dbReference>
<dbReference type="InterPro" id="IPR020846">
    <property type="entry name" value="MFS_dom"/>
</dbReference>
<feature type="transmembrane region" description="Helical" evidence="7">
    <location>
        <begin position="114"/>
        <end position="131"/>
    </location>
</feature>
<dbReference type="EMBL" id="JXBC01000013">
    <property type="protein sequence ID" value="KIU06114.1"/>
    <property type="molecule type" value="Genomic_DNA"/>
</dbReference>
<feature type="transmembrane region" description="Helical" evidence="7">
    <location>
        <begin position="312"/>
        <end position="335"/>
    </location>
</feature>
<evidence type="ECO:0000313" key="9">
    <source>
        <dbReference type="EMBL" id="KIU06114.1"/>
    </source>
</evidence>
<dbReference type="PROSITE" id="PS50850">
    <property type="entry name" value="MFS"/>
    <property type="match status" value="1"/>
</dbReference>
<organism evidence="9 10">
    <name type="scientific">Bacillus subtilis</name>
    <dbReference type="NCBI Taxonomy" id="1423"/>
    <lineage>
        <taxon>Bacteria</taxon>
        <taxon>Bacillati</taxon>
        <taxon>Bacillota</taxon>
        <taxon>Bacilli</taxon>
        <taxon>Bacillales</taxon>
        <taxon>Bacillaceae</taxon>
        <taxon>Bacillus</taxon>
    </lineage>
</organism>
<accession>A0A0D1J1P6</accession>
<evidence type="ECO:0000256" key="4">
    <source>
        <dbReference type="ARBA" id="ARBA00022692"/>
    </source>
</evidence>
<comment type="subcellular location">
    <subcellularLocation>
        <location evidence="1">Cell membrane</location>
        <topology evidence="1">Multi-pass membrane protein</topology>
    </subcellularLocation>
</comment>
<keyword evidence="5 7" id="KW-1133">Transmembrane helix</keyword>
<dbReference type="SUPFAM" id="SSF103473">
    <property type="entry name" value="MFS general substrate transporter"/>
    <property type="match status" value="1"/>
</dbReference>
<dbReference type="Pfam" id="PF07690">
    <property type="entry name" value="MFS_1"/>
    <property type="match status" value="1"/>
</dbReference>
<gene>
    <name evidence="9" type="ORF">SC09_contig4orf01138</name>
</gene>
<feature type="transmembrane region" description="Helical" evidence="7">
    <location>
        <begin position="288"/>
        <end position="306"/>
    </location>
</feature>
<sequence length="412" mass="44567">MNSNQNNGIKTKHHFPLLLALALTMGVFAAGSEELVISPLLPDLAKAFSSDVSVLALSISIYGIMIFIGAPLLVPLGDKYSRELSLLAGLMIFIIGTVICALAQNIFFFFLGRALSGLAAGAFVPTAYAVVGDRVPYTYRGKVMGLIVSSWSLALIFGVPLGSFIGGVLHWRWTFWIFALMGVFVVLLILLEMRRHAQHKNSGKEEIEEPAGTFRDALKVPRVPVYITITFCNMIGFYGMYSFLGTYLQDVFTGGNTAAGLFIMIYGIGFSMSVITGKIADRIGKMRSLLIALGVISVLLACLPYAPASMFLLIVSLFIWGLMQSLTVTLLSTILSDCSERHRGKVMVFYSLASNLAVTLGSALMGPVYVAYGYAAVGLICAAITVLGFVLSVFAYKKYGKLEQKADQSLSQ</sequence>
<evidence type="ECO:0000256" key="6">
    <source>
        <dbReference type="ARBA" id="ARBA00023136"/>
    </source>
</evidence>
<name>A0A0D1J1P6_BACIU</name>
<evidence type="ECO:0000259" key="8">
    <source>
        <dbReference type="PROSITE" id="PS50850"/>
    </source>
</evidence>
<keyword evidence="6 7" id="KW-0472">Membrane</keyword>
<feature type="transmembrane region" description="Helical" evidence="7">
    <location>
        <begin position="143"/>
        <end position="167"/>
    </location>
</feature>
<keyword evidence="2" id="KW-0813">Transport</keyword>
<feature type="transmembrane region" description="Helical" evidence="7">
    <location>
        <begin position="347"/>
        <end position="365"/>
    </location>
</feature>
<evidence type="ECO:0000256" key="1">
    <source>
        <dbReference type="ARBA" id="ARBA00004651"/>
    </source>
</evidence>
<protein>
    <submittedName>
        <fullName evidence="9">Efflux transporter</fullName>
    </submittedName>
</protein>
<dbReference type="InterPro" id="IPR050189">
    <property type="entry name" value="MFS_Efflux_Transporters"/>
</dbReference>
<feature type="transmembrane region" description="Helical" evidence="7">
    <location>
        <begin position="86"/>
        <end position="108"/>
    </location>
</feature>
<evidence type="ECO:0000256" key="7">
    <source>
        <dbReference type="SAM" id="Phobius"/>
    </source>
</evidence>
<keyword evidence="4 7" id="KW-0812">Transmembrane</keyword>
<dbReference type="GO" id="GO:0022857">
    <property type="term" value="F:transmembrane transporter activity"/>
    <property type="evidence" value="ECO:0007669"/>
    <property type="project" value="InterPro"/>
</dbReference>
<dbReference type="STRING" id="483913.AN935_19120"/>
<evidence type="ECO:0000313" key="10">
    <source>
        <dbReference type="Proteomes" id="UP000032247"/>
    </source>
</evidence>
<dbReference type="CDD" id="cd17324">
    <property type="entry name" value="MFS_NepI_like"/>
    <property type="match status" value="1"/>
</dbReference>
<dbReference type="AlphaFoldDB" id="A0A0D1J1P6"/>
<dbReference type="Proteomes" id="UP000032247">
    <property type="component" value="Unassembled WGS sequence"/>
</dbReference>
<keyword evidence="3" id="KW-1003">Cell membrane</keyword>
<dbReference type="PANTHER" id="PTHR43124:SF3">
    <property type="entry name" value="CHLORAMPHENICOL EFFLUX PUMP RV0191"/>
    <property type="match status" value="1"/>
</dbReference>
<feature type="transmembrane region" description="Helical" evidence="7">
    <location>
        <begin position="371"/>
        <end position="396"/>
    </location>
</feature>
<feature type="transmembrane region" description="Helical" evidence="7">
    <location>
        <begin position="223"/>
        <end position="244"/>
    </location>
</feature>
<evidence type="ECO:0000256" key="5">
    <source>
        <dbReference type="ARBA" id="ARBA00022989"/>
    </source>
</evidence>
<evidence type="ECO:0000256" key="2">
    <source>
        <dbReference type="ARBA" id="ARBA00022448"/>
    </source>
</evidence>
<dbReference type="PANTHER" id="PTHR43124">
    <property type="entry name" value="PURINE EFFLUX PUMP PBUE"/>
    <property type="match status" value="1"/>
</dbReference>
<reference evidence="9 10" key="1">
    <citation type="submission" date="2014-12" db="EMBL/GenBank/DDBJ databases">
        <title>Comparative genome analysis of Bacillus coagulans HM-08, Clostridium butyricum HM-68, Bacillus subtilis HM-66 and Bacillus licheniformis BL-09.</title>
        <authorList>
            <person name="Zhang H."/>
        </authorList>
    </citation>
    <scope>NUCLEOTIDE SEQUENCE [LARGE SCALE GENOMIC DNA]</scope>
    <source>
        <strain evidence="9 10">HM-66</strain>
    </source>
</reference>
<dbReference type="GO" id="GO:0005886">
    <property type="term" value="C:plasma membrane"/>
    <property type="evidence" value="ECO:0007669"/>
    <property type="project" value="UniProtKB-SubCell"/>
</dbReference>
<proteinExistence type="predicted"/>
<feature type="transmembrane region" description="Helical" evidence="7">
    <location>
        <begin position="53"/>
        <end position="74"/>
    </location>
</feature>
<dbReference type="InterPro" id="IPR036259">
    <property type="entry name" value="MFS_trans_sf"/>
</dbReference>
<dbReference type="Gene3D" id="1.20.1250.20">
    <property type="entry name" value="MFS general substrate transporter like domains"/>
    <property type="match status" value="1"/>
</dbReference>